<accession>A0A444WPU3</accession>
<evidence type="ECO:0000313" key="2">
    <source>
        <dbReference type="Proteomes" id="UP000289738"/>
    </source>
</evidence>
<organism evidence="1 2">
    <name type="scientific">Arachis hypogaea</name>
    <name type="common">Peanut</name>
    <dbReference type="NCBI Taxonomy" id="3818"/>
    <lineage>
        <taxon>Eukaryota</taxon>
        <taxon>Viridiplantae</taxon>
        <taxon>Streptophyta</taxon>
        <taxon>Embryophyta</taxon>
        <taxon>Tracheophyta</taxon>
        <taxon>Spermatophyta</taxon>
        <taxon>Magnoliopsida</taxon>
        <taxon>eudicotyledons</taxon>
        <taxon>Gunneridae</taxon>
        <taxon>Pentapetalae</taxon>
        <taxon>rosids</taxon>
        <taxon>fabids</taxon>
        <taxon>Fabales</taxon>
        <taxon>Fabaceae</taxon>
        <taxon>Papilionoideae</taxon>
        <taxon>50 kb inversion clade</taxon>
        <taxon>dalbergioids sensu lato</taxon>
        <taxon>Dalbergieae</taxon>
        <taxon>Pterocarpus clade</taxon>
        <taxon>Arachis</taxon>
    </lineage>
</organism>
<dbReference type="AlphaFoldDB" id="A0A444WPU3"/>
<reference evidence="1 2" key="1">
    <citation type="submission" date="2019-01" db="EMBL/GenBank/DDBJ databases">
        <title>Sequencing of cultivated peanut Arachis hypogaea provides insights into genome evolution and oil improvement.</title>
        <authorList>
            <person name="Chen X."/>
        </authorList>
    </citation>
    <scope>NUCLEOTIDE SEQUENCE [LARGE SCALE GENOMIC DNA]</scope>
    <source>
        <strain evidence="2">cv. Fuhuasheng</strain>
        <tissue evidence="1">Leaves</tissue>
    </source>
</reference>
<comment type="caution">
    <text evidence="1">The sequence shown here is derived from an EMBL/GenBank/DDBJ whole genome shotgun (WGS) entry which is preliminary data.</text>
</comment>
<gene>
    <name evidence="1" type="ORF">Ahy_Scaffold6g108049</name>
</gene>
<evidence type="ECO:0008006" key="3">
    <source>
        <dbReference type="Google" id="ProtNLM"/>
    </source>
</evidence>
<dbReference type="Proteomes" id="UP000289738">
    <property type="component" value="Unassembled WGS sequence"/>
</dbReference>
<protein>
    <recommendedName>
        <fullName evidence="3">ATP-dependent DNA helicase</fullName>
    </recommendedName>
</protein>
<evidence type="ECO:0000313" key="1">
    <source>
        <dbReference type="EMBL" id="RYQ79322.1"/>
    </source>
</evidence>
<sequence length="172" mass="20231">MTTLTYSEFPIKSVWQRDGKIWTPRKRGFSIGRLTHVPTTSGEDYYLRLLLNIQMDYANFEDIKTDACFTPWLLQDDREFIDALNERLFAILLVSNSLSRPDIVWENCWLQLSDDILHRHQRHLNMNVMFDEDIMNFTLSDIEDIIHSYGKSLQEYPPMSIPSGSNYSMQDA</sequence>
<dbReference type="STRING" id="3818.A0A444WPU3"/>
<keyword evidence="2" id="KW-1185">Reference proteome</keyword>
<proteinExistence type="predicted"/>
<dbReference type="EMBL" id="SDMP01000026">
    <property type="protein sequence ID" value="RYQ79322.1"/>
    <property type="molecule type" value="Genomic_DNA"/>
</dbReference>
<name>A0A444WPU3_ARAHY</name>